<comment type="caution">
    <text evidence="10">The sequence shown here is derived from an EMBL/GenBank/DDBJ whole genome shotgun (WGS) entry which is preliminary data.</text>
</comment>
<gene>
    <name evidence="10" type="ORF">GCM10025874_24340</name>
</gene>
<dbReference type="InterPro" id="IPR003445">
    <property type="entry name" value="Cat_transpt"/>
</dbReference>
<feature type="transmembrane region" description="Helical" evidence="9">
    <location>
        <begin position="336"/>
        <end position="364"/>
    </location>
</feature>
<evidence type="ECO:0000256" key="2">
    <source>
        <dbReference type="ARBA" id="ARBA00022448"/>
    </source>
</evidence>
<keyword evidence="5 9" id="KW-1133">Transmembrane helix</keyword>
<feature type="transmembrane region" description="Helical" evidence="9">
    <location>
        <begin position="229"/>
        <end position="255"/>
    </location>
</feature>
<keyword evidence="3" id="KW-1003">Cell membrane</keyword>
<accession>A0AA37UR45</accession>
<reference evidence="10 11" key="1">
    <citation type="journal article" date="2014" name="Int. J. Syst. Evol. Microbiol.">
        <title>Complete genome sequence of Corynebacterium casei LMG S-19264T (=DSM 44701T), isolated from a smear-ripened cheese.</title>
        <authorList>
            <consortium name="US DOE Joint Genome Institute (JGI-PGF)"/>
            <person name="Walter F."/>
            <person name="Albersmeier A."/>
            <person name="Kalinowski J."/>
            <person name="Ruckert C."/>
        </authorList>
    </citation>
    <scope>NUCLEOTIDE SEQUENCE [LARGE SCALE GENOMIC DNA]</scope>
    <source>
        <strain evidence="10 11">NBRC 112289</strain>
    </source>
</reference>
<keyword evidence="6" id="KW-0406">Ion transport</keyword>
<evidence type="ECO:0000256" key="7">
    <source>
        <dbReference type="ARBA" id="ARBA00023136"/>
    </source>
</evidence>
<feature type="transmembrane region" description="Helical" evidence="9">
    <location>
        <begin position="37"/>
        <end position="57"/>
    </location>
</feature>
<evidence type="ECO:0000256" key="1">
    <source>
        <dbReference type="ARBA" id="ARBA00004651"/>
    </source>
</evidence>
<name>A0AA37UR45_9MICO</name>
<dbReference type="PANTHER" id="PTHR32024">
    <property type="entry name" value="TRK SYSTEM POTASSIUM UPTAKE PROTEIN TRKG-RELATED"/>
    <property type="match status" value="1"/>
</dbReference>
<keyword evidence="4 9" id="KW-0812">Transmembrane</keyword>
<keyword evidence="7 9" id="KW-0472">Membrane</keyword>
<feature type="transmembrane region" description="Helical" evidence="9">
    <location>
        <begin position="267"/>
        <end position="286"/>
    </location>
</feature>
<proteinExistence type="predicted"/>
<dbReference type="GO" id="GO:0008324">
    <property type="term" value="F:monoatomic cation transmembrane transporter activity"/>
    <property type="evidence" value="ECO:0007669"/>
    <property type="project" value="InterPro"/>
</dbReference>
<dbReference type="PANTHER" id="PTHR32024:SF1">
    <property type="entry name" value="KTR SYSTEM POTASSIUM UPTAKE PROTEIN B"/>
    <property type="match status" value="1"/>
</dbReference>
<evidence type="ECO:0000313" key="11">
    <source>
        <dbReference type="Proteomes" id="UP001157160"/>
    </source>
</evidence>
<evidence type="ECO:0000256" key="9">
    <source>
        <dbReference type="SAM" id="Phobius"/>
    </source>
</evidence>
<protein>
    <submittedName>
        <fullName evidence="10">Potassium transporter Trk</fullName>
    </submittedName>
</protein>
<evidence type="ECO:0000256" key="4">
    <source>
        <dbReference type="ARBA" id="ARBA00022692"/>
    </source>
</evidence>
<evidence type="ECO:0000256" key="8">
    <source>
        <dbReference type="SAM" id="MobiDB-lite"/>
    </source>
</evidence>
<feature type="region of interest" description="Disordered" evidence="8">
    <location>
        <begin position="400"/>
        <end position="420"/>
    </location>
</feature>
<feature type="transmembrane region" description="Helical" evidence="9">
    <location>
        <begin position="69"/>
        <end position="89"/>
    </location>
</feature>
<dbReference type="Proteomes" id="UP001157160">
    <property type="component" value="Unassembled WGS sequence"/>
</dbReference>
<dbReference type="AlphaFoldDB" id="A0AA37UR45"/>
<sequence length="420" mass="44786">MAARRRGTAHRAPSDRPLAARISEAVEDFAAHRPARFAIGIFTALILIFTLLLWLPVSSRVNGESGWTPFVDALFTAVSAICVTGLTVVDMATHWTTFGNVVILVALQVGGIGVLTLASIMGLIVAKRLGLRQKLLAVGDNSPMRVHRPVAESQALKLGEIGGLLSTVAIGTLIIEGTLTLLLIPAMLLEGFDPWTAVWQSFYFAASAFTNTGFTPNAEGMAIFADDPYVLGVISLGVFLGSVGFPVIFALARYAKQRGRLALHVKLTLVTTSILIVLGALAITVLEWSNGATLGAQDGWFRPITGTFLSIMTRSGGFSTVDIHEMNGSSLLIMDMLMFVGGGSASTAGGIKVTTLAILFIAAFAEARGDHDMQAFDRRIPNDVLRLAVSVVLWGPRSWRPRPSPSCTSRRSRSTSCSST</sequence>
<keyword evidence="2" id="KW-0813">Transport</keyword>
<dbReference type="Pfam" id="PF02386">
    <property type="entry name" value="TrkH"/>
    <property type="match status" value="1"/>
</dbReference>
<keyword evidence="11" id="KW-1185">Reference proteome</keyword>
<dbReference type="EMBL" id="BSUL01000001">
    <property type="protein sequence ID" value="GMA29181.1"/>
    <property type="molecule type" value="Genomic_DNA"/>
</dbReference>
<feature type="transmembrane region" description="Helical" evidence="9">
    <location>
        <begin position="101"/>
        <end position="126"/>
    </location>
</feature>
<dbReference type="GO" id="GO:0005886">
    <property type="term" value="C:plasma membrane"/>
    <property type="evidence" value="ECO:0007669"/>
    <property type="project" value="UniProtKB-SubCell"/>
</dbReference>
<organism evidence="10 11">
    <name type="scientific">Arenivirga flava</name>
    <dbReference type="NCBI Taxonomy" id="1930060"/>
    <lineage>
        <taxon>Bacteria</taxon>
        <taxon>Bacillati</taxon>
        <taxon>Actinomycetota</taxon>
        <taxon>Actinomycetes</taxon>
        <taxon>Micrococcales</taxon>
        <taxon>Microbacteriaceae</taxon>
        <taxon>Arenivirga</taxon>
    </lineage>
</organism>
<evidence type="ECO:0000313" key="10">
    <source>
        <dbReference type="EMBL" id="GMA29181.1"/>
    </source>
</evidence>
<evidence type="ECO:0000256" key="3">
    <source>
        <dbReference type="ARBA" id="ARBA00022475"/>
    </source>
</evidence>
<evidence type="ECO:0000256" key="5">
    <source>
        <dbReference type="ARBA" id="ARBA00022989"/>
    </source>
</evidence>
<comment type="subcellular location">
    <subcellularLocation>
        <location evidence="1">Cell membrane</location>
        <topology evidence="1">Multi-pass membrane protein</topology>
    </subcellularLocation>
</comment>
<feature type="compositionally biased region" description="Low complexity" evidence="8">
    <location>
        <begin position="405"/>
        <end position="420"/>
    </location>
</feature>
<feature type="transmembrane region" description="Helical" evidence="9">
    <location>
        <begin position="164"/>
        <end position="189"/>
    </location>
</feature>
<evidence type="ECO:0000256" key="6">
    <source>
        <dbReference type="ARBA" id="ARBA00023065"/>
    </source>
</evidence>
<dbReference type="GO" id="GO:0030001">
    <property type="term" value="P:metal ion transport"/>
    <property type="evidence" value="ECO:0007669"/>
    <property type="project" value="UniProtKB-ARBA"/>
</dbReference>